<gene>
    <name evidence="10" type="ORF">COY32_05855</name>
</gene>
<sequence>MSFTWSDRVRCDILDLLPMDTLLVEFGITLVLATVLGTIARMIKLPPILGYIFVGLILSLFAIDQSTEVILRFFSHLGVAFLLFMLGLELNVREIHEVGPVALTTGIGQVVVTSIIGFGAAMIFGFGVIESLYIAVALTFSSTIIIVKLLGEKGDLNALYGRISVGLLIVQDLVAVIALIVLNFIGSASTGVGSVVSSVFTVVVIGVLLVAMAFVLGRILGVYLQRAGKSSELVLVTVMAWAIIFSMYTQYLGLSLEVGAFLAGISLSSSRVSLEIAAKMKPLRDFFIIMFFIVLGLGLSLSNLAQQLPMIIIFSLMVLLGNPLILLSIMGVMGYHRRVSFLTGLTVSQISEFSLILIATGVSLGQVQSETLSMVTGVAIVTLVGSSYLISQGEFVYRLISRPLQVFQRKKMRADFSKNIENAEHPVIVFGAHRTGEGIVEILHKQKVPLIVIDYDPAIIKNLLKRNITALYGDISDAELLAELDVSKVKVIISTVPNFEDNGILLGELDAMVSLSRRPRIIMRANDLEQAQILKKRGADAVLVPETVAGEKIIEVLIHYGIVETISKKGTVQRRGAKTRNNS</sequence>
<feature type="transmembrane region" description="Helical" evidence="7">
    <location>
        <begin position="47"/>
        <end position="63"/>
    </location>
</feature>
<dbReference type="Pfam" id="PF02254">
    <property type="entry name" value="TrkA_N"/>
    <property type="match status" value="1"/>
</dbReference>
<feature type="transmembrane region" description="Helical" evidence="7">
    <location>
        <begin position="339"/>
        <end position="359"/>
    </location>
</feature>
<keyword evidence="3" id="KW-0813">Transport</keyword>
<dbReference type="EMBL" id="PFNL01000157">
    <property type="protein sequence ID" value="PIZ44940.1"/>
    <property type="molecule type" value="Genomic_DNA"/>
</dbReference>
<reference evidence="11" key="1">
    <citation type="submission" date="2017-09" db="EMBL/GenBank/DDBJ databases">
        <title>Depth-based differentiation of microbial function through sediment-hosted aquifers and enrichment of novel symbionts in the deep terrestrial subsurface.</title>
        <authorList>
            <person name="Probst A.J."/>
            <person name="Ladd B."/>
            <person name="Jarett J.K."/>
            <person name="Geller-Mcgrath D.E."/>
            <person name="Sieber C.M.K."/>
            <person name="Emerson J.B."/>
            <person name="Anantharaman K."/>
            <person name="Thomas B.C."/>
            <person name="Malmstrom R."/>
            <person name="Stieglmeier M."/>
            <person name="Klingl A."/>
            <person name="Woyke T."/>
            <person name="Ryan C.M."/>
            <person name="Banfield J.F."/>
        </authorList>
    </citation>
    <scope>NUCLEOTIDE SEQUENCE [LARGE SCALE GENOMIC DNA]</scope>
</reference>
<feature type="transmembrane region" description="Helical" evidence="7">
    <location>
        <begin position="100"/>
        <end position="126"/>
    </location>
</feature>
<dbReference type="GO" id="GO:0015297">
    <property type="term" value="F:antiporter activity"/>
    <property type="evidence" value="ECO:0007669"/>
    <property type="project" value="InterPro"/>
</dbReference>
<evidence type="ECO:0000256" key="5">
    <source>
        <dbReference type="ARBA" id="ARBA00022989"/>
    </source>
</evidence>
<dbReference type="InterPro" id="IPR003148">
    <property type="entry name" value="RCK_N"/>
</dbReference>
<evidence type="ECO:0000256" key="3">
    <source>
        <dbReference type="ARBA" id="ARBA00022448"/>
    </source>
</evidence>
<dbReference type="AlphaFoldDB" id="A0A2M7TG25"/>
<keyword evidence="6 7" id="KW-0472">Membrane</keyword>
<dbReference type="Gene3D" id="3.40.50.720">
    <property type="entry name" value="NAD(P)-binding Rossmann-like Domain"/>
    <property type="match status" value="1"/>
</dbReference>
<dbReference type="GO" id="GO:1902600">
    <property type="term" value="P:proton transmembrane transport"/>
    <property type="evidence" value="ECO:0007669"/>
    <property type="project" value="InterPro"/>
</dbReference>
<dbReference type="InterPro" id="IPR006153">
    <property type="entry name" value="Cation/H_exchanger_TM"/>
</dbReference>
<feature type="transmembrane region" description="Helical" evidence="7">
    <location>
        <begin position="233"/>
        <end position="252"/>
    </location>
</feature>
<comment type="caution">
    <text evidence="10">The sequence shown here is derived from an EMBL/GenBank/DDBJ whole genome shotgun (WGS) entry which is preliminary data.</text>
</comment>
<dbReference type="PANTHER" id="PTHR42751:SF3">
    <property type="entry name" value="SODIUM_GLUTAMATE SYMPORTER"/>
    <property type="match status" value="1"/>
</dbReference>
<dbReference type="PANTHER" id="PTHR42751">
    <property type="entry name" value="SODIUM/HYDROGEN EXCHANGER FAMILY/TRKA DOMAIN PROTEIN"/>
    <property type="match status" value="1"/>
</dbReference>
<dbReference type="GO" id="GO:0016020">
    <property type="term" value="C:membrane"/>
    <property type="evidence" value="ECO:0007669"/>
    <property type="project" value="UniProtKB-SubCell"/>
</dbReference>
<comment type="similarity">
    <text evidence="2">Belongs to the monovalent cation:proton antiporter 2 (CPA2) transporter (TC 2.A.37) family.</text>
</comment>
<feature type="transmembrane region" description="Helical" evidence="7">
    <location>
        <begin position="311"/>
        <end position="332"/>
    </location>
</feature>
<comment type="subcellular location">
    <subcellularLocation>
        <location evidence="1">Membrane</location>
        <topology evidence="1">Multi-pass membrane protein</topology>
    </subcellularLocation>
</comment>
<keyword evidence="4 7" id="KW-0812">Transmembrane</keyword>
<name>A0A2M7TG25_UNCKA</name>
<dbReference type="Gene3D" id="1.20.1530.20">
    <property type="match status" value="1"/>
</dbReference>
<feature type="domain" description="Cation/H+ exchanger transmembrane" evidence="8">
    <location>
        <begin position="31"/>
        <end position="384"/>
    </location>
</feature>
<evidence type="ECO:0000259" key="8">
    <source>
        <dbReference type="Pfam" id="PF00999"/>
    </source>
</evidence>
<feature type="transmembrane region" description="Helical" evidence="7">
    <location>
        <begin position="69"/>
        <end position="88"/>
    </location>
</feature>
<dbReference type="InterPro" id="IPR036291">
    <property type="entry name" value="NAD(P)-bd_dom_sf"/>
</dbReference>
<feature type="transmembrane region" description="Helical" evidence="7">
    <location>
        <begin position="286"/>
        <end position="305"/>
    </location>
</feature>
<dbReference type="GO" id="GO:0006813">
    <property type="term" value="P:potassium ion transport"/>
    <property type="evidence" value="ECO:0007669"/>
    <property type="project" value="InterPro"/>
</dbReference>
<accession>A0A2M7TG25</accession>
<feature type="transmembrane region" description="Helical" evidence="7">
    <location>
        <begin position="371"/>
        <end position="390"/>
    </location>
</feature>
<evidence type="ECO:0000259" key="9">
    <source>
        <dbReference type="Pfam" id="PF02254"/>
    </source>
</evidence>
<keyword evidence="5 7" id="KW-1133">Transmembrane helix</keyword>
<proteinExistence type="inferred from homology"/>
<feature type="transmembrane region" description="Helical" evidence="7">
    <location>
        <begin position="198"/>
        <end position="221"/>
    </location>
</feature>
<evidence type="ECO:0000256" key="7">
    <source>
        <dbReference type="SAM" id="Phobius"/>
    </source>
</evidence>
<dbReference type="SUPFAM" id="SSF51735">
    <property type="entry name" value="NAD(P)-binding Rossmann-fold domains"/>
    <property type="match status" value="1"/>
</dbReference>
<evidence type="ECO:0000256" key="4">
    <source>
        <dbReference type="ARBA" id="ARBA00022692"/>
    </source>
</evidence>
<evidence type="ECO:0000313" key="10">
    <source>
        <dbReference type="EMBL" id="PIZ44940.1"/>
    </source>
</evidence>
<evidence type="ECO:0000313" key="11">
    <source>
        <dbReference type="Proteomes" id="UP000228920"/>
    </source>
</evidence>
<evidence type="ECO:0000256" key="1">
    <source>
        <dbReference type="ARBA" id="ARBA00004141"/>
    </source>
</evidence>
<evidence type="ECO:0000256" key="2">
    <source>
        <dbReference type="ARBA" id="ARBA00005551"/>
    </source>
</evidence>
<dbReference type="Pfam" id="PF00999">
    <property type="entry name" value="Na_H_Exchanger"/>
    <property type="match status" value="1"/>
</dbReference>
<organism evidence="10 11">
    <name type="scientific">candidate division WWE3 bacterium CG_4_10_14_0_2_um_filter_41_14</name>
    <dbReference type="NCBI Taxonomy" id="1975072"/>
    <lineage>
        <taxon>Bacteria</taxon>
        <taxon>Katanobacteria</taxon>
    </lineage>
</organism>
<feature type="transmembrane region" description="Helical" evidence="7">
    <location>
        <begin position="22"/>
        <end position="40"/>
    </location>
</feature>
<evidence type="ECO:0000256" key="6">
    <source>
        <dbReference type="ARBA" id="ARBA00023136"/>
    </source>
</evidence>
<feature type="domain" description="RCK N-terminal" evidence="9">
    <location>
        <begin position="427"/>
        <end position="545"/>
    </location>
</feature>
<dbReference type="Proteomes" id="UP000228920">
    <property type="component" value="Unassembled WGS sequence"/>
</dbReference>
<protein>
    <submittedName>
        <fullName evidence="10">Sodium:proton exchanger</fullName>
    </submittedName>
</protein>
<feature type="transmembrane region" description="Helical" evidence="7">
    <location>
        <begin position="163"/>
        <end position="186"/>
    </location>
</feature>
<dbReference type="InterPro" id="IPR038770">
    <property type="entry name" value="Na+/solute_symporter_sf"/>
</dbReference>